<organism evidence="3">
    <name type="scientific">viral metagenome</name>
    <dbReference type="NCBI Taxonomy" id="1070528"/>
    <lineage>
        <taxon>unclassified sequences</taxon>
        <taxon>metagenomes</taxon>
        <taxon>organismal metagenomes</taxon>
    </lineage>
</organism>
<name>A0A6C0F0V2_9ZZZZ</name>
<dbReference type="GO" id="GO:0016887">
    <property type="term" value="F:ATP hydrolysis activity"/>
    <property type="evidence" value="ECO:0007669"/>
    <property type="project" value="InterPro"/>
</dbReference>
<sequence length="330" mass="37307">MSYFAYITAAGFGLFSMFSTLYTPFLFLLRAIGIHYYIIRNDDEKTRAIIKVLKTATTNSISLFQCGAFHPSGCFVNRRCMGFYDYSSNYGNTSIAIHIFTTTQYFQTIFETEKAPISFSDNSALKSKTIPSSSSSITIYSRTGSYSNIFYSRLRIDVNGLEPKGQQGEIVDHICENFAKERRGVYFIHGVSGAGKSTIGLLVANRLKGSFSHTFNPTEPGDTLHHLLRDSDPTDEHPTIILLEEVNTMIHAIHDGTIPKHKNVTTCIYNKSTYNTFVDDLILYRNVMIIMTSNESKESIDNLDPCYLRKGRVSSYYSMLETLTPHEHLE</sequence>
<dbReference type="InterPro" id="IPR003959">
    <property type="entry name" value="ATPase_AAA_core"/>
</dbReference>
<dbReference type="EMBL" id="MN739013">
    <property type="protein sequence ID" value="QHT35106.1"/>
    <property type="molecule type" value="Genomic_DNA"/>
</dbReference>
<accession>A0A6C0F0V2</accession>
<dbReference type="Gene3D" id="3.40.50.300">
    <property type="entry name" value="P-loop containing nucleotide triphosphate hydrolases"/>
    <property type="match status" value="1"/>
</dbReference>
<protein>
    <recommendedName>
        <fullName evidence="2">ATPase AAA-type core domain-containing protein</fullName>
    </recommendedName>
</protein>
<feature type="transmembrane region" description="Helical" evidence="1">
    <location>
        <begin position="6"/>
        <end position="29"/>
    </location>
</feature>
<evidence type="ECO:0000256" key="1">
    <source>
        <dbReference type="SAM" id="Phobius"/>
    </source>
</evidence>
<evidence type="ECO:0000259" key="2">
    <source>
        <dbReference type="Pfam" id="PF00004"/>
    </source>
</evidence>
<keyword evidence="1" id="KW-1133">Transmembrane helix</keyword>
<dbReference type="AlphaFoldDB" id="A0A6C0F0V2"/>
<dbReference type="InterPro" id="IPR027417">
    <property type="entry name" value="P-loop_NTPase"/>
</dbReference>
<proteinExistence type="predicted"/>
<evidence type="ECO:0000313" key="3">
    <source>
        <dbReference type="EMBL" id="QHT35106.1"/>
    </source>
</evidence>
<keyword evidence="1" id="KW-0472">Membrane</keyword>
<dbReference type="Pfam" id="PF00004">
    <property type="entry name" value="AAA"/>
    <property type="match status" value="1"/>
</dbReference>
<keyword evidence="1" id="KW-0812">Transmembrane</keyword>
<reference evidence="3" key="1">
    <citation type="journal article" date="2020" name="Nature">
        <title>Giant virus diversity and host interactions through global metagenomics.</title>
        <authorList>
            <person name="Schulz F."/>
            <person name="Roux S."/>
            <person name="Paez-Espino D."/>
            <person name="Jungbluth S."/>
            <person name="Walsh D.A."/>
            <person name="Denef V.J."/>
            <person name="McMahon K.D."/>
            <person name="Konstantinidis K.T."/>
            <person name="Eloe-Fadrosh E.A."/>
            <person name="Kyrpides N.C."/>
            <person name="Woyke T."/>
        </authorList>
    </citation>
    <scope>NUCLEOTIDE SEQUENCE</scope>
    <source>
        <strain evidence="3">GVMAG-M-3300009180-1</strain>
    </source>
</reference>
<feature type="domain" description="ATPase AAA-type core" evidence="2">
    <location>
        <begin position="188"/>
        <end position="315"/>
    </location>
</feature>
<dbReference type="GO" id="GO:0005524">
    <property type="term" value="F:ATP binding"/>
    <property type="evidence" value="ECO:0007669"/>
    <property type="project" value="InterPro"/>
</dbReference>
<dbReference type="SUPFAM" id="SSF52540">
    <property type="entry name" value="P-loop containing nucleoside triphosphate hydrolases"/>
    <property type="match status" value="1"/>
</dbReference>